<dbReference type="Proteomes" id="UP000743370">
    <property type="component" value="Unassembled WGS sequence"/>
</dbReference>
<dbReference type="InterPro" id="IPR006153">
    <property type="entry name" value="Cation/H_exchanger_TM"/>
</dbReference>
<dbReference type="GO" id="GO:0006885">
    <property type="term" value="P:regulation of pH"/>
    <property type="evidence" value="ECO:0007669"/>
    <property type="project" value="TreeGrafter"/>
</dbReference>
<feature type="transmembrane region" description="Helical" evidence="10">
    <location>
        <begin position="147"/>
        <end position="170"/>
    </location>
</feature>
<feature type="transmembrane region" description="Helical" evidence="10">
    <location>
        <begin position="234"/>
        <end position="260"/>
    </location>
</feature>
<keyword evidence="6 10" id="KW-1133">Transmembrane helix</keyword>
<keyword evidence="3" id="KW-0633">Potassium transport</keyword>
<feature type="transmembrane region" description="Helical" evidence="10">
    <location>
        <begin position="176"/>
        <end position="199"/>
    </location>
</feature>
<dbReference type="InterPro" id="IPR050794">
    <property type="entry name" value="CPA2_transporter"/>
</dbReference>
<evidence type="ECO:0000256" key="2">
    <source>
        <dbReference type="ARBA" id="ARBA00022448"/>
    </source>
</evidence>
<evidence type="ECO:0000256" key="7">
    <source>
        <dbReference type="ARBA" id="ARBA00023065"/>
    </source>
</evidence>
<evidence type="ECO:0000313" key="13">
    <source>
        <dbReference type="Proteomes" id="UP000743370"/>
    </source>
</evidence>
<gene>
    <name evidence="12" type="ORF">HKW66_Vig0118600</name>
</gene>
<dbReference type="AlphaFoldDB" id="A0A8T0JVW5"/>
<reference evidence="12 13" key="1">
    <citation type="submission" date="2020-05" db="EMBL/GenBank/DDBJ databases">
        <title>Vigna angularis (adzuki bean) Var. LongXiaoDou No. 4 denovo assembly.</title>
        <authorList>
            <person name="Xiang H."/>
        </authorList>
    </citation>
    <scope>NUCLEOTIDE SEQUENCE [LARGE SCALE GENOMIC DNA]</scope>
    <source>
        <tissue evidence="12">Leaf</tissue>
    </source>
</reference>
<keyword evidence="7" id="KW-0406">Ion transport</keyword>
<dbReference type="Gene3D" id="1.20.1530.20">
    <property type="match status" value="2"/>
</dbReference>
<feature type="transmembrane region" description="Helical" evidence="10">
    <location>
        <begin position="12"/>
        <end position="35"/>
    </location>
</feature>
<evidence type="ECO:0000256" key="1">
    <source>
        <dbReference type="ARBA" id="ARBA00004141"/>
    </source>
</evidence>
<comment type="subcellular location">
    <subcellularLocation>
        <location evidence="1">Membrane</location>
        <topology evidence="1">Multi-pass membrane protein</topology>
    </subcellularLocation>
</comment>
<evidence type="ECO:0000256" key="4">
    <source>
        <dbReference type="ARBA" id="ARBA00022692"/>
    </source>
</evidence>
<feature type="transmembrane region" description="Helical" evidence="10">
    <location>
        <begin position="115"/>
        <end position="135"/>
    </location>
</feature>
<evidence type="ECO:0000259" key="11">
    <source>
        <dbReference type="Pfam" id="PF00999"/>
    </source>
</evidence>
<dbReference type="PANTHER" id="PTHR32468">
    <property type="entry name" value="CATION/H + ANTIPORTER"/>
    <property type="match status" value="1"/>
</dbReference>
<evidence type="ECO:0000256" key="10">
    <source>
        <dbReference type="SAM" id="Phobius"/>
    </source>
</evidence>
<feature type="transmembrane region" description="Helical" evidence="10">
    <location>
        <begin position="55"/>
        <end position="77"/>
    </location>
</feature>
<evidence type="ECO:0000256" key="6">
    <source>
        <dbReference type="ARBA" id="ARBA00022989"/>
    </source>
</evidence>
<feature type="transmembrane region" description="Helical" evidence="10">
    <location>
        <begin position="89"/>
        <end position="109"/>
    </location>
</feature>
<dbReference type="GO" id="GO:0006813">
    <property type="term" value="P:potassium ion transport"/>
    <property type="evidence" value="ECO:0007669"/>
    <property type="project" value="UniProtKB-KW"/>
</dbReference>
<organism evidence="12 13">
    <name type="scientific">Phaseolus angularis</name>
    <name type="common">Azuki bean</name>
    <name type="synonym">Vigna angularis</name>
    <dbReference type="NCBI Taxonomy" id="3914"/>
    <lineage>
        <taxon>Eukaryota</taxon>
        <taxon>Viridiplantae</taxon>
        <taxon>Streptophyta</taxon>
        <taxon>Embryophyta</taxon>
        <taxon>Tracheophyta</taxon>
        <taxon>Spermatophyta</taxon>
        <taxon>Magnoliopsida</taxon>
        <taxon>eudicotyledons</taxon>
        <taxon>Gunneridae</taxon>
        <taxon>Pentapetalae</taxon>
        <taxon>rosids</taxon>
        <taxon>fabids</taxon>
        <taxon>Fabales</taxon>
        <taxon>Fabaceae</taxon>
        <taxon>Papilionoideae</taxon>
        <taxon>50 kb inversion clade</taxon>
        <taxon>NPAAA clade</taxon>
        <taxon>indigoferoid/millettioid clade</taxon>
        <taxon>Phaseoleae</taxon>
        <taxon>Vigna</taxon>
    </lineage>
</organism>
<comment type="caution">
    <text evidence="12">The sequence shown here is derived from an EMBL/GenBank/DDBJ whole genome shotgun (WGS) entry which is preliminary data.</text>
</comment>
<comment type="similarity">
    <text evidence="9">Belongs to the monovalent cation:proton antiporter 2 (CPA2) transporter (TC 2.A.37) family. CHX (TC 2.A.37.4) subfamily.</text>
</comment>
<evidence type="ECO:0000256" key="9">
    <source>
        <dbReference type="ARBA" id="ARBA00038341"/>
    </source>
</evidence>
<evidence type="ECO:0000256" key="5">
    <source>
        <dbReference type="ARBA" id="ARBA00022958"/>
    </source>
</evidence>
<keyword evidence="4 10" id="KW-0812">Transmembrane</keyword>
<evidence type="ECO:0000256" key="8">
    <source>
        <dbReference type="ARBA" id="ARBA00023136"/>
    </source>
</evidence>
<protein>
    <submittedName>
        <fullName evidence="12">Cation/H(+) antiporter 15 Protein CATION/H+ EXCHANGER 15</fullName>
    </submittedName>
</protein>
<sequence>MNLNTILKLNKKVASIAIAGVVFPILIAPCLYALFRKVYGHIMMFPLEESTSNAYILWTLILTVTGFPVVAHTLSELKLLYTSLGKEALTSAMIGDTYGWILFTLFVPFSINDFFGSHAIVGAFVFGLILPHGKFVELVMSISDDCVSGFLVPLFFTGTGMRFMLIAIFSQEIWPFTVLIILLLCALKILRTLFITFFFGMRIRDGLTLGLILNNKGAMTLIMLNIAWDKMIFYVPTYVVITCTVLLMTIVVSPMINAIYKPRQRFEQNKLKTIQKLRVDVELRFIACVHNTRQAASMISIIECFNATRVSPVHGFAFYLVELTGRVVALVAAHIGKPMENKT</sequence>
<dbReference type="EMBL" id="JABFOF010000008">
    <property type="protein sequence ID" value="KAG2384768.1"/>
    <property type="molecule type" value="Genomic_DNA"/>
</dbReference>
<dbReference type="PANTHER" id="PTHR32468:SF110">
    <property type="entry name" value="CATION_H+ EXCHANGER 3"/>
    <property type="match status" value="1"/>
</dbReference>
<dbReference type="GO" id="GO:0012505">
    <property type="term" value="C:endomembrane system"/>
    <property type="evidence" value="ECO:0007669"/>
    <property type="project" value="TreeGrafter"/>
</dbReference>
<evidence type="ECO:0000256" key="3">
    <source>
        <dbReference type="ARBA" id="ARBA00022538"/>
    </source>
</evidence>
<keyword evidence="5" id="KW-0630">Potassium</keyword>
<evidence type="ECO:0000313" key="12">
    <source>
        <dbReference type="EMBL" id="KAG2384768.1"/>
    </source>
</evidence>
<dbReference type="GO" id="GO:1902600">
    <property type="term" value="P:proton transmembrane transport"/>
    <property type="evidence" value="ECO:0007669"/>
    <property type="project" value="InterPro"/>
</dbReference>
<dbReference type="GO" id="GO:0016020">
    <property type="term" value="C:membrane"/>
    <property type="evidence" value="ECO:0007669"/>
    <property type="project" value="UniProtKB-SubCell"/>
</dbReference>
<accession>A0A8T0JVW5</accession>
<name>A0A8T0JVW5_PHAAN</name>
<dbReference type="GO" id="GO:0015297">
    <property type="term" value="F:antiporter activity"/>
    <property type="evidence" value="ECO:0007669"/>
    <property type="project" value="InterPro"/>
</dbReference>
<dbReference type="InterPro" id="IPR038770">
    <property type="entry name" value="Na+/solute_symporter_sf"/>
</dbReference>
<keyword evidence="8 10" id="KW-0472">Membrane</keyword>
<keyword evidence="2" id="KW-0813">Transport</keyword>
<feature type="transmembrane region" description="Helical" evidence="10">
    <location>
        <begin position="206"/>
        <end position="228"/>
    </location>
</feature>
<proteinExistence type="inferred from homology"/>
<feature type="domain" description="Cation/H+ exchanger transmembrane" evidence="11">
    <location>
        <begin position="111"/>
        <end position="255"/>
    </location>
</feature>
<dbReference type="Pfam" id="PF00999">
    <property type="entry name" value="Na_H_Exchanger"/>
    <property type="match status" value="1"/>
</dbReference>